<dbReference type="KEGG" id="vbl:L21SP4_00219"/>
<evidence type="ECO:0000256" key="1">
    <source>
        <dbReference type="SAM" id="SignalP"/>
    </source>
</evidence>
<evidence type="ECO:0000259" key="2">
    <source>
        <dbReference type="Pfam" id="PF06439"/>
    </source>
</evidence>
<protein>
    <recommendedName>
        <fullName evidence="2">3-keto-alpha-glucoside-1,2-lyase/3-keto-2-hydroxy-glucal hydratase domain-containing protein</fullName>
    </recommendedName>
</protein>
<dbReference type="PATRIC" id="fig|1609981.3.peg.232"/>
<name>A0A0G3EB33_9BACT</name>
<reference evidence="3 4" key="2">
    <citation type="journal article" date="2016" name="ISME J.">
        <title>Characterization of the first cultured representative of Verrucomicrobia subdivision 5 indicates the proposal of a novel phylum.</title>
        <authorList>
            <person name="Spring S."/>
            <person name="Bunk B."/>
            <person name="Sproer C."/>
            <person name="Schumann P."/>
            <person name="Rohde M."/>
            <person name="Tindall B.J."/>
            <person name="Klenk H.P."/>
        </authorList>
    </citation>
    <scope>NUCLEOTIDE SEQUENCE [LARGE SCALE GENOMIC DNA]</scope>
    <source>
        <strain evidence="3 4">L21-Fru-AB</strain>
    </source>
</reference>
<feature type="signal peptide" evidence="1">
    <location>
        <begin position="1"/>
        <end position="22"/>
    </location>
</feature>
<dbReference type="Pfam" id="PF06439">
    <property type="entry name" value="3keto-disac_hyd"/>
    <property type="match status" value="1"/>
</dbReference>
<dbReference type="InterPro" id="IPR010496">
    <property type="entry name" value="AL/BT2_dom"/>
</dbReference>
<organism evidence="3 4">
    <name type="scientific">Kiritimatiella glycovorans</name>
    <dbReference type="NCBI Taxonomy" id="1307763"/>
    <lineage>
        <taxon>Bacteria</taxon>
        <taxon>Pseudomonadati</taxon>
        <taxon>Kiritimatiellota</taxon>
        <taxon>Kiritimatiellia</taxon>
        <taxon>Kiritimatiellales</taxon>
        <taxon>Kiritimatiellaceae</taxon>
        <taxon>Kiritimatiella</taxon>
    </lineage>
</organism>
<dbReference type="PROSITE" id="PS51257">
    <property type="entry name" value="PROKAR_LIPOPROTEIN"/>
    <property type="match status" value="1"/>
</dbReference>
<dbReference type="EMBL" id="CP010904">
    <property type="protein sequence ID" value="AKJ63503.1"/>
    <property type="molecule type" value="Genomic_DNA"/>
</dbReference>
<gene>
    <name evidence="3" type="ORF">L21SP4_00219</name>
</gene>
<dbReference type="Proteomes" id="UP000035268">
    <property type="component" value="Chromosome"/>
</dbReference>
<feature type="chain" id="PRO_5005184058" description="3-keto-alpha-glucoside-1,2-lyase/3-keto-2-hydroxy-glucal hydratase domain-containing protein" evidence="1">
    <location>
        <begin position="23"/>
        <end position="233"/>
    </location>
</feature>
<reference evidence="4" key="1">
    <citation type="submission" date="2015-02" db="EMBL/GenBank/DDBJ databases">
        <title>Description and complete genome sequence of the first cultured representative of the subdivision 5 of the Verrucomicrobia phylum.</title>
        <authorList>
            <person name="Spring S."/>
            <person name="Bunk B."/>
            <person name="Sproer C."/>
            <person name="Klenk H.-P."/>
        </authorList>
    </citation>
    <scope>NUCLEOTIDE SEQUENCE [LARGE SCALE GENOMIC DNA]</scope>
    <source>
        <strain evidence="4">L21-Fru-AB</strain>
    </source>
</reference>
<sequence length="233" mass="25940" precursor="true">MKPGRIGRTVLILALSASCAAADGWKGGTEVPVVTGPGWDALFNGEDLTGWERVNGTASYRVEDGAIVGVCDPEASANTFLRTRDAYRDFIFTCEVRMEVPGNSGIQFRSQQRDGDGRVYGYQYELDPSPRRWSAGIYGEAWRGWMVNLKERPEAQAAFRPDHWNRVVIHARGDHLRTWMNGVPCAELFDDGLREGFFALQVHVGKRGTILWRDLRVKVLNGEDEVPAAKPGS</sequence>
<keyword evidence="1" id="KW-0732">Signal</keyword>
<feature type="domain" description="3-keto-alpha-glucoside-1,2-lyase/3-keto-2-hydroxy-glucal hydratase" evidence="2">
    <location>
        <begin position="38"/>
        <end position="218"/>
    </location>
</feature>
<accession>A0A0G3EB33</accession>
<dbReference type="Gene3D" id="2.60.120.560">
    <property type="entry name" value="Exo-inulinase, domain 1"/>
    <property type="match status" value="1"/>
</dbReference>
<keyword evidence="4" id="KW-1185">Reference proteome</keyword>
<dbReference type="RefSeq" id="WP_082116422.1">
    <property type="nucleotide sequence ID" value="NZ_CP010904.1"/>
</dbReference>
<proteinExistence type="predicted"/>
<evidence type="ECO:0000313" key="3">
    <source>
        <dbReference type="EMBL" id="AKJ63503.1"/>
    </source>
</evidence>
<dbReference type="AlphaFoldDB" id="A0A0G3EB33"/>
<dbReference type="OrthoDB" id="9780017at2"/>
<dbReference type="GO" id="GO:0016787">
    <property type="term" value="F:hydrolase activity"/>
    <property type="evidence" value="ECO:0007669"/>
    <property type="project" value="InterPro"/>
</dbReference>
<evidence type="ECO:0000313" key="4">
    <source>
        <dbReference type="Proteomes" id="UP000035268"/>
    </source>
</evidence>
<dbReference type="STRING" id="1307763.L21SP4_00219"/>